<feature type="domain" description="DUF4283" evidence="2">
    <location>
        <begin position="32"/>
        <end position="112"/>
    </location>
</feature>
<dbReference type="Pfam" id="PF14111">
    <property type="entry name" value="DUF4283"/>
    <property type="match status" value="1"/>
</dbReference>
<feature type="compositionally biased region" description="Basic and acidic residues" evidence="1">
    <location>
        <begin position="473"/>
        <end position="486"/>
    </location>
</feature>
<dbReference type="OrthoDB" id="1106945at2759"/>
<sequence length="486" mass="54763">MSAAMDKALMAMSLEEEDTPFVMPDLPEYRSTERNNRSLIGRLLNPACQKMAKLILEMPRKWQKQGRVRGIALSRERFQFIFDHEHDLLDVIDKGVHTHNEWPIALERWSENPPPDSLQFVPLWVQIRNIPPIYYNERAIEALGDIVGDVTVVAFDPNKAQCQEFVRVKVRFDVSRPLRKDKVLDLPKGEKTKIFFHYERIQKRCYTCQHMTHDQSVCPLEIQRRQNEAASRRAGIPVVKKKPLILQESDPLFGVLSESQVGLNPNTGRPKIAEEVLEGMRQYLLLATDEDSKIREERVKKSVAEAEKDPILKKTALSLEPVPMVTTDLLKGKGIVFDYSSVQKKSIVEVSKPSDQKLMAASIKANRGTVWGADHVRLIEGYTSESKSTGSSSSRSSSTGCRLGSRKSNLPGVTSANLKTRKRPGKNKRKSKASPAVEDQIQLSLKDGVLIGCLEKRKTQEEMGGVPKAAKQTTREVVPHEGRPNA</sequence>
<dbReference type="AlphaFoldDB" id="A0A6J0LTW9"/>
<feature type="compositionally biased region" description="Low complexity" evidence="1">
    <location>
        <begin position="384"/>
        <end position="403"/>
    </location>
</feature>
<feature type="compositionally biased region" description="Polar residues" evidence="1">
    <location>
        <begin position="407"/>
        <end position="418"/>
    </location>
</feature>
<proteinExistence type="predicted"/>
<feature type="compositionally biased region" description="Basic residues" evidence="1">
    <location>
        <begin position="419"/>
        <end position="432"/>
    </location>
</feature>
<dbReference type="GeneID" id="108834662"/>
<evidence type="ECO:0000313" key="4">
    <source>
        <dbReference type="Proteomes" id="UP000504610"/>
    </source>
</evidence>
<dbReference type="InterPro" id="IPR025836">
    <property type="entry name" value="Zn_knuckle_CX2CX4HX4C"/>
</dbReference>
<dbReference type="PANTHER" id="PTHR31286">
    <property type="entry name" value="GLYCINE-RICH CELL WALL STRUCTURAL PROTEIN 1.8-LIKE"/>
    <property type="match status" value="1"/>
</dbReference>
<feature type="domain" description="Zinc knuckle CX2CX4HX4C" evidence="3">
    <location>
        <begin position="172"/>
        <end position="219"/>
    </location>
</feature>
<feature type="region of interest" description="Disordered" evidence="1">
    <location>
        <begin position="384"/>
        <end position="439"/>
    </location>
</feature>
<organism evidence="4 5">
    <name type="scientific">Raphanus sativus</name>
    <name type="common">Radish</name>
    <name type="synonym">Raphanus raphanistrum var. sativus</name>
    <dbReference type="NCBI Taxonomy" id="3726"/>
    <lineage>
        <taxon>Eukaryota</taxon>
        <taxon>Viridiplantae</taxon>
        <taxon>Streptophyta</taxon>
        <taxon>Embryophyta</taxon>
        <taxon>Tracheophyta</taxon>
        <taxon>Spermatophyta</taxon>
        <taxon>Magnoliopsida</taxon>
        <taxon>eudicotyledons</taxon>
        <taxon>Gunneridae</taxon>
        <taxon>Pentapetalae</taxon>
        <taxon>rosids</taxon>
        <taxon>malvids</taxon>
        <taxon>Brassicales</taxon>
        <taxon>Brassicaceae</taxon>
        <taxon>Brassiceae</taxon>
        <taxon>Raphanus</taxon>
    </lineage>
</organism>
<protein>
    <submittedName>
        <fullName evidence="5">Uncharacterized protein LOC108834662</fullName>
    </submittedName>
</protein>
<evidence type="ECO:0000313" key="5">
    <source>
        <dbReference type="RefSeq" id="XP_018463492.1"/>
    </source>
</evidence>
<dbReference type="Proteomes" id="UP000504610">
    <property type="component" value="Chromosome 6"/>
</dbReference>
<evidence type="ECO:0000259" key="2">
    <source>
        <dbReference type="Pfam" id="PF14111"/>
    </source>
</evidence>
<feature type="region of interest" description="Disordered" evidence="1">
    <location>
        <begin position="456"/>
        <end position="486"/>
    </location>
</feature>
<evidence type="ECO:0000259" key="3">
    <source>
        <dbReference type="Pfam" id="PF14392"/>
    </source>
</evidence>
<dbReference type="InterPro" id="IPR040256">
    <property type="entry name" value="At4g02000-like"/>
</dbReference>
<gene>
    <name evidence="5" type="primary">LOC108834662</name>
</gene>
<reference evidence="5" key="2">
    <citation type="submission" date="2025-08" db="UniProtKB">
        <authorList>
            <consortium name="RefSeq"/>
        </authorList>
    </citation>
    <scope>IDENTIFICATION</scope>
    <source>
        <tissue evidence="5">Leaf</tissue>
    </source>
</reference>
<name>A0A6J0LTW9_RAPSA</name>
<dbReference type="KEGG" id="rsz:108834662"/>
<dbReference type="RefSeq" id="XP_018463492.1">
    <property type="nucleotide sequence ID" value="XM_018607990.1"/>
</dbReference>
<reference evidence="4" key="1">
    <citation type="journal article" date="2019" name="Database">
        <title>The radish genome database (RadishGD): an integrated information resource for radish genomics.</title>
        <authorList>
            <person name="Yu H.J."/>
            <person name="Baek S."/>
            <person name="Lee Y.J."/>
            <person name="Cho A."/>
            <person name="Mun J.H."/>
        </authorList>
    </citation>
    <scope>NUCLEOTIDE SEQUENCE [LARGE SCALE GENOMIC DNA]</scope>
    <source>
        <strain evidence="4">cv. WK10039</strain>
    </source>
</reference>
<evidence type="ECO:0000256" key="1">
    <source>
        <dbReference type="SAM" id="MobiDB-lite"/>
    </source>
</evidence>
<accession>A0A6J0LTW9</accession>
<dbReference type="InterPro" id="IPR025558">
    <property type="entry name" value="DUF4283"/>
</dbReference>
<keyword evidence="4" id="KW-1185">Reference proteome</keyword>
<dbReference type="PANTHER" id="PTHR31286:SF178">
    <property type="entry name" value="DUF4283 DOMAIN-CONTAINING PROTEIN"/>
    <property type="match status" value="1"/>
</dbReference>
<dbReference type="Pfam" id="PF14392">
    <property type="entry name" value="zf-CCHC_4"/>
    <property type="match status" value="1"/>
</dbReference>